<gene>
    <name evidence="1" type="ORF">NG895_04445</name>
</gene>
<dbReference type="AlphaFoldDB" id="A0A9X2FBV3"/>
<keyword evidence="2" id="KW-1185">Reference proteome</keyword>
<evidence type="ECO:0000313" key="2">
    <source>
        <dbReference type="Proteomes" id="UP001155241"/>
    </source>
</evidence>
<sequence length="134" mass="15062">MHKLYSKADALSREVIGAAIEVHRDKGPGLLESIYEWCLSMELELRGHTVETQRLVVVQYKQFERQDPLRFDLLVDGCLLVEVKAVETVPPISKAQLLSYMKLLDIPLGLVINFNTMKLTDGLSRLILPGANGE</sequence>
<dbReference type="RefSeq" id="WP_252851245.1">
    <property type="nucleotide sequence ID" value="NZ_JAMXLR010000020.1"/>
</dbReference>
<dbReference type="NCBIfam" id="TIGR04256">
    <property type="entry name" value="GxxExxY"/>
    <property type="match status" value="1"/>
</dbReference>
<dbReference type="Pfam" id="PF13366">
    <property type="entry name" value="PDDEXK_3"/>
    <property type="match status" value="1"/>
</dbReference>
<dbReference type="Proteomes" id="UP001155241">
    <property type="component" value="Unassembled WGS sequence"/>
</dbReference>
<proteinExistence type="predicted"/>
<reference evidence="1" key="1">
    <citation type="submission" date="2022-06" db="EMBL/GenBank/DDBJ databases">
        <title>Aeoliella straminimaris, a novel planctomycete from sediments.</title>
        <authorList>
            <person name="Vitorino I.R."/>
            <person name="Lage O.M."/>
        </authorList>
    </citation>
    <scope>NUCLEOTIDE SEQUENCE</scope>
    <source>
        <strain evidence="1">ICT_H6.2</strain>
    </source>
</reference>
<evidence type="ECO:0000313" key="1">
    <source>
        <dbReference type="EMBL" id="MCO6043146.1"/>
    </source>
</evidence>
<dbReference type="InterPro" id="IPR026350">
    <property type="entry name" value="GxxExxY"/>
</dbReference>
<name>A0A9X2FBV3_9BACT</name>
<organism evidence="1 2">
    <name type="scientific">Aeoliella straminimaris</name>
    <dbReference type="NCBI Taxonomy" id="2954799"/>
    <lineage>
        <taxon>Bacteria</taxon>
        <taxon>Pseudomonadati</taxon>
        <taxon>Planctomycetota</taxon>
        <taxon>Planctomycetia</taxon>
        <taxon>Pirellulales</taxon>
        <taxon>Lacipirellulaceae</taxon>
        <taxon>Aeoliella</taxon>
    </lineage>
</organism>
<comment type="caution">
    <text evidence="1">The sequence shown here is derived from an EMBL/GenBank/DDBJ whole genome shotgun (WGS) entry which is preliminary data.</text>
</comment>
<protein>
    <submittedName>
        <fullName evidence="1">GxxExxY protein</fullName>
    </submittedName>
</protein>
<dbReference type="EMBL" id="JAMXLR010000020">
    <property type="protein sequence ID" value="MCO6043146.1"/>
    <property type="molecule type" value="Genomic_DNA"/>
</dbReference>
<accession>A0A9X2FBV3</accession>